<dbReference type="SUPFAM" id="SSF89550">
    <property type="entry name" value="PHP domain-like"/>
    <property type="match status" value="1"/>
</dbReference>
<feature type="coiled-coil region" evidence="1">
    <location>
        <begin position="417"/>
        <end position="464"/>
    </location>
</feature>
<dbReference type="SUPFAM" id="SSF52540">
    <property type="entry name" value="P-loop containing nucleoside triphosphate hydrolases"/>
    <property type="match status" value="1"/>
</dbReference>
<dbReference type="Gene3D" id="3.40.50.300">
    <property type="entry name" value="P-loop containing nucleotide triphosphate hydrolases"/>
    <property type="match status" value="2"/>
</dbReference>
<dbReference type="InterPro" id="IPR052018">
    <property type="entry name" value="PHP_domain"/>
</dbReference>
<evidence type="ECO:0000313" key="3">
    <source>
        <dbReference type="EMBL" id="MFC4392754.1"/>
    </source>
</evidence>
<reference evidence="4" key="1">
    <citation type="journal article" date="2019" name="Int. J. Syst. Evol. Microbiol.">
        <title>The Global Catalogue of Microorganisms (GCM) 10K type strain sequencing project: providing services to taxonomists for standard genome sequencing and annotation.</title>
        <authorList>
            <consortium name="The Broad Institute Genomics Platform"/>
            <consortium name="The Broad Institute Genome Sequencing Center for Infectious Disease"/>
            <person name="Wu L."/>
            <person name="Ma J."/>
        </authorList>
    </citation>
    <scope>NUCLEOTIDE SEQUENCE [LARGE SCALE GENOMIC DNA]</scope>
    <source>
        <strain evidence="4">CGMCC 1.15345</strain>
    </source>
</reference>
<accession>A0ABV8W881</accession>
<evidence type="ECO:0000259" key="2">
    <source>
        <dbReference type="SMART" id="SM00481"/>
    </source>
</evidence>
<dbReference type="InterPro" id="IPR003141">
    <property type="entry name" value="Pol/His_phosphatase_N"/>
</dbReference>
<dbReference type="InterPro" id="IPR016195">
    <property type="entry name" value="Pol/histidinol_Pase-like"/>
</dbReference>
<keyword evidence="4" id="KW-1185">Reference proteome</keyword>
<comment type="caution">
    <text evidence="3">The sequence shown here is derived from an EMBL/GenBank/DDBJ whole genome shotgun (WGS) entry which is preliminary data.</text>
</comment>
<dbReference type="Gene3D" id="3.20.20.140">
    <property type="entry name" value="Metal-dependent hydrolases"/>
    <property type="match status" value="1"/>
</dbReference>
<dbReference type="PANTHER" id="PTHR42924:SF3">
    <property type="entry name" value="POLYMERASE_HISTIDINOL PHOSPHATASE N-TERMINAL DOMAIN-CONTAINING PROTEIN"/>
    <property type="match status" value="1"/>
</dbReference>
<name>A0ABV8W881_9FLAO</name>
<dbReference type="EMBL" id="JBHSCO010000005">
    <property type="protein sequence ID" value="MFC4392754.1"/>
    <property type="molecule type" value="Genomic_DNA"/>
</dbReference>
<dbReference type="Proteomes" id="UP001595719">
    <property type="component" value="Unassembled WGS sequence"/>
</dbReference>
<dbReference type="InterPro" id="IPR027417">
    <property type="entry name" value="P-loop_NTPase"/>
</dbReference>
<organism evidence="3 4">
    <name type="scientific">Flavobacterium quisquiliarum</name>
    <dbReference type="NCBI Taxonomy" id="1834436"/>
    <lineage>
        <taxon>Bacteria</taxon>
        <taxon>Pseudomonadati</taxon>
        <taxon>Bacteroidota</taxon>
        <taxon>Flavobacteriia</taxon>
        <taxon>Flavobacteriales</taxon>
        <taxon>Flavobacteriaceae</taxon>
        <taxon>Flavobacterium</taxon>
    </lineage>
</organism>
<dbReference type="PANTHER" id="PTHR42924">
    <property type="entry name" value="EXONUCLEASE"/>
    <property type="match status" value="1"/>
</dbReference>
<dbReference type="InterPro" id="IPR054787">
    <property type="entry name" value="TrlF_ATPase"/>
</dbReference>
<dbReference type="RefSeq" id="WP_246611288.1">
    <property type="nucleotide sequence ID" value="NZ_JBHSCO010000005.1"/>
</dbReference>
<gene>
    <name evidence="3" type="ORF">ACFOY0_17290</name>
</gene>
<evidence type="ECO:0000313" key="4">
    <source>
        <dbReference type="Proteomes" id="UP001595719"/>
    </source>
</evidence>
<dbReference type="NCBIfam" id="NF045780">
    <property type="entry name" value="TrlF_fam_ATP"/>
    <property type="match status" value="1"/>
</dbReference>
<sequence>MSNRGSEWRKWDLHFHTPSSYDYQDKSITNEKIIEILENNNISVIAITDHHLIDVEKIIDLQNIGKNKNITVLPGIEFRAELGGSESIHYIGIFSEKLNKQELTDIWIKLQSTCKITQTDIQAIGGDANIQCDFKETSKLIHELGGLVSVHAGTKANTFENITNSLPDKIAQKVGLVKGYIDIFELGKEVDQTSYNNIVFPNLGFKLPMIICSDNHKITDYIVKQNLWIKANPTFEGLKQICYEPEQRVKIQNDKPDFKEDKVIINKVKFISSNKVFTDNEIYLNPNLNVIIGGKSSGKSIFLYSIAKTLLVDDTILKNENLEEKYNLKSIDSDFNFEITTNAGISQEMFRNSEENSIIPDIKYIPQNYLVKLAEPDINKKGKSLNKLVRDLINEDQDSKEKYDQFIRNVKQNDKERDDLLNRYFELLEEVAKSESELKTKSNKEVLEKNIKSNTENVEKLNKESGLSDEQILKYKEIQSKLEFNTVRKNNFNDDFANINSGLSDLKKLSNEILEKKKEFVEKIKTENSKQYYINKLSFIDDIYLNISKIFEEIEVQTDETGKRTFKNENLLKNNLISINEERGVLTKELEPYQQNEKLKKQIEILNQSIIDDKKLLADIALLNKAILDKKALIENCRKDIFKLFKENFDEYNNIINELKHRTLELEGDGLKIDGIAQFNFPKFAKNLYEVSDGRKASYNNYTILKETNKATSPTNFNDIIGEIEKIFIDIINGDYFILAKYGKMQAIKELLEDYFFDYWKITYRDDKLGEMSTGKASFVILMLIIGLSKSKAPILIDQPEDNLDNRSITLDLVSYLKNKKLERQIIIVTHNANIVVNSDAENVIIANQKGQNEIDTSSKFKFDLINGSIENTFEKVLKETDILKSMGIREHIADIVEGGKEAFKKREKKYGF</sequence>
<evidence type="ECO:0000256" key="1">
    <source>
        <dbReference type="SAM" id="Coils"/>
    </source>
</evidence>
<dbReference type="SMART" id="SM00481">
    <property type="entry name" value="POLIIIAc"/>
    <property type="match status" value="1"/>
</dbReference>
<feature type="domain" description="Polymerase/histidinol phosphatase N-terminal" evidence="2">
    <location>
        <begin position="11"/>
        <end position="82"/>
    </location>
</feature>
<protein>
    <submittedName>
        <fullName evidence="3">TrlF family AAA-like ATPase</fullName>
    </submittedName>
</protein>
<keyword evidence="1" id="KW-0175">Coiled coil</keyword>
<proteinExistence type="predicted"/>